<dbReference type="Proteomes" id="UP001195483">
    <property type="component" value="Unassembled WGS sequence"/>
</dbReference>
<name>A0AAE0SF43_9BIVA</name>
<reference evidence="2" key="3">
    <citation type="submission" date="2023-05" db="EMBL/GenBank/DDBJ databases">
        <authorList>
            <person name="Smith C.H."/>
        </authorList>
    </citation>
    <scope>NUCLEOTIDE SEQUENCE</scope>
    <source>
        <strain evidence="2">CHS0354</strain>
        <tissue evidence="2">Mantle</tissue>
    </source>
</reference>
<comment type="caution">
    <text evidence="2">The sequence shown here is derived from an EMBL/GenBank/DDBJ whole genome shotgun (WGS) entry which is preliminary data.</text>
</comment>
<evidence type="ECO:0000313" key="2">
    <source>
        <dbReference type="EMBL" id="KAK3590524.1"/>
    </source>
</evidence>
<feature type="compositionally biased region" description="Low complexity" evidence="1">
    <location>
        <begin position="130"/>
        <end position="139"/>
    </location>
</feature>
<accession>A0AAE0SF43</accession>
<feature type="compositionally biased region" description="Basic and acidic residues" evidence="1">
    <location>
        <begin position="107"/>
        <end position="123"/>
    </location>
</feature>
<keyword evidence="3" id="KW-1185">Reference proteome</keyword>
<evidence type="ECO:0000313" key="3">
    <source>
        <dbReference type="Proteomes" id="UP001195483"/>
    </source>
</evidence>
<sequence>MKYNKEMLEVETFIRRRRIETVEGPFLEYFYREQSQKSYMSEIPLERRISITSIVVALGFSYKAFVKLTEVLNRTEPKRYILRPKGTQLILTYREMSIGGETQQGENNKERPQGTEKQVSNKDKKYKISHQQQHWQQQQKHGESNKERLEGIERKTNMNPKEMKKTTLKIASAKKASNMLQILMEEKSALRDNNSTIRCKSDREYTEGKSDTESNNKCNQ</sequence>
<dbReference type="AlphaFoldDB" id="A0AAE0SF43"/>
<dbReference type="EMBL" id="JAEAOA010002128">
    <property type="protein sequence ID" value="KAK3590524.1"/>
    <property type="molecule type" value="Genomic_DNA"/>
</dbReference>
<proteinExistence type="predicted"/>
<feature type="compositionally biased region" description="Basic and acidic residues" evidence="1">
    <location>
        <begin position="140"/>
        <end position="161"/>
    </location>
</feature>
<reference evidence="2" key="1">
    <citation type="journal article" date="2021" name="Genome Biol. Evol.">
        <title>A High-Quality Reference Genome for a Parasitic Bivalve with Doubly Uniparental Inheritance (Bivalvia: Unionida).</title>
        <authorList>
            <person name="Smith C.H."/>
        </authorList>
    </citation>
    <scope>NUCLEOTIDE SEQUENCE</scope>
    <source>
        <strain evidence="2">CHS0354</strain>
    </source>
</reference>
<feature type="region of interest" description="Disordered" evidence="1">
    <location>
        <begin position="100"/>
        <end position="161"/>
    </location>
</feature>
<evidence type="ECO:0000256" key="1">
    <source>
        <dbReference type="SAM" id="MobiDB-lite"/>
    </source>
</evidence>
<reference evidence="2" key="2">
    <citation type="journal article" date="2021" name="Genome Biol. Evol.">
        <title>Developing a high-quality reference genome for a parasitic bivalve with doubly uniparental inheritance (Bivalvia: Unionida).</title>
        <authorList>
            <person name="Smith C.H."/>
        </authorList>
    </citation>
    <scope>NUCLEOTIDE SEQUENCE</scope>
    <source>
        <strain evidence="2">CHS0354</strain>
        <tissue evidence="2">Mantle</tissue>
    </source>
</reference>
<organism evidence="2 3">
    <name type="scientific">Potamilus streckersoni</name>
    <dbReference type="NCBI Taxonomy" id="2493646"/>
    <lineage>
        <taxon>Eukaryota</taxon>
        <taxon>Metazoa</taxon>
        <taxon>Spiralia</taxon>
        <taxon>Lophotrochozoa</taxon>
        <taxon>Mollusca</taxon>
        <taxon>Bivalvia</taxon>
        <taxon>Autobranchia</taxon>
        <taxon>Heteroconchia</taxon>
        <taxon>Palaeoheterodonta</taxon>
        <taxon>Unionida</taxon>
        <taxon>Unionoidea</taxon>
        <taxon>Unionidae</taxon>
        <taxon>Ambleminae</taxon>
        <taxon>Lampsilini</taxon>
        <taxon>Potamilus</taxon>
    </lineage>
</organism>
<feature type="region of interest" description="Disordered" evidence="1">
    <location>
        <begin position="191"/>
        <end position="220"/>
    </location>
</feature>
<protein>
    <submittedName>
        <fullName evidence="2">Uncharacterized protein</fullName>
    </submittedName>
</protein>
<gene>
    <name evidence="2" type="ORF">CHS0354_036346</name>
</gene>
<feature type="compositionally biased region" description="Basic and acidic residues" evidence="1">
    <location>
        <begin position="199"/>
        <end position="214"/>
    </location>
</feature>